<evidence type="ECO:0000313" key="6">
    <source>
        <dbReference type="EMBL" id="CAG8531202.1"/>
    </source>
</evidence>
<evidence type="ECO:0000256" key="2">
    <source>
        <dbReference type="ARBA" id="ARBA00022771"/>
    </source>
</evidence>
<name>A0A9N9AK06_9GLOM</name>
<dbReference type="GO" id="GO:0008270">
    <property type="term" value="F:zinc ion binding"/>
    <property type="evidence" value="ECO:0007669"/>
    <property type="project" value="UniProtKB-KW"/>
</dbReference>
<dbReference type="Pfam" id="PF02892">
    <property type="entry name" value="zf-BED"/>
    <property type="match status" value="1"/>
</dbReference>
<dbReference type="AlphaFoldDB" id="A0A9N9AK06"/>
<comment type="caution">
    <text evidence="6">The sequence shown here is derived from an EMBL/GenBank/DDBJ whole genome shotgun (WGS) entry which is preliminary data.</text>
</comment>
<dbReference type="GO" id="GO:0003677">
    <property type="term" value="F:DNA binding"/>
    <property type="evidence" value="ECO:0007669"/>
    <property type="project" value="InterPro"/>
</dbReference>
<protein>
    <submittedName>
        <fullName evidence="6">8215_t:CDS:1</fullName>
    </submittedName>
</protein>
<dbReference type="Proteomes" id="UP000789706">
    <property type="component" value="Unassembled WGS sequence"/>
</dbReference>
<proteinExistence type="predicted"/>
<dbReference type="InterPro" id="IPR036236">
    <property type="entry name" value="Znf_C2H2_sf"/>
</dbReference>
<keyword evidence="1" id="KW-0479">Metal-binding</keyword>
<keyword evidence="7" id="KW-1185">Reference proteome</keyword>
<organism evidence="6 7">
    <name type="scientific">Diversispora eburnea</name>
    <dbReference type="NCBI Taxonomy" id="1213867"/>
    <lineage>
        <taxon>Eukaryota</taxon>
        <taxon>Fungi</taxon>
        <taxon>Fungi incertae sedis</taxon>
        <taxon>Mucoromycota</taxon>
        <taxon>Glomeromycotina</taxon>
        <taxon>Glomeromycetes</taxon>
        <taxon>Diversisporales</taxon>
        <taxon>Diversisporaceae</taxon>
        <taxon>Diversispora</taxon>
    </lineage>
</organism>
<evidence type="ECO:0000313" key="7">
    <source>
        <dbReference type="Proteomes" id="UP000789706"/>
    </source>
</evidence>
<dbReference type="SUPFAM" id="SSF57667">
    <property type="entry name" value="beta-beta-alpha zinc fingers"/>
    <property type="match status" value="1"/>
</dbReference>
<evidence type="ECO:0000259" key="5">
    <source>
        <dbReference type="PROSITE" id="PS50808"/>
    </source>
</evidence>
<feature type="domain" description="BED-type" evidence="5">
    <location>
        <begin position="74"/>
        <end position="128"/>
    </location>
</feature>
<dbReference type="SMART" id="SM00614">
    <property type="entry name" value="ZnF_BED"/>
    <property type="match status" value="1"/>
</dbReference>
<dbReference type="PROSITE" id="PS50808">
    <property type="entry name" value="ZF_BED"/>
    <property type="match status" value="1"/>
</dbReference>
<keyword evidence="3" id="KW-0862">Zinc</keyword>
<dbReference type="InterPro" id="IPR003656">
    <property type="entry name" value="Znf_BED"/>
</dbReference>
<dbReference type="EMBL" id="CAJVPK010000607">
    <property type="protein sequence ID" value="CAG8531202.1"/>
    <property type="molecule type" value="Genomic_DNA"/>
</dbReference>
<evidence type="ECO:0000256" key="1">
    <source>
        <dbReference type="ARBA" id="ARBA00022723"/>
    </source>
</evidence>
<evidence type="ECO:0000256" key="3">
    <source>
        <dbReference type="ARBA" id="ARBA00022833"/>
    </source>
</evidence>
<sequence length="219" mass="25030">MSNESRINYLSPIGDTFQSQLSFDSEIPLHHEQDTITGTTLSLIYEQDIDTQTTSSIIDEQKIQIESNTPSNAHAKSNVWDYFTKPYGPPKSLKTKCSICKIEISYHGSPSSLKHHLNNKHKKQLQHIPRHGTKRDIINAIYWSNKAKENGDTDDELLEEIINISKIVPSGNFFRRKSTYFGDLRLVQLEIVYFILDDFGRNNGIWDTGTVKKAGDMQI</sequence>
<reference evidence="6" key="1">
    <citation type="submission" date="2021-06" db="EMBL/GenBank/DDBJ databases">
        <authorList>
            <person name="Kallberg Y."/>
            <person name="Tangrot J."/>
            <person name="Rosling A."/>
        </authorList>
    </citation>
    <scope>NUCLEOTIDE SEQUENCE</scope>
    <source>
        <strain evidence="6">AZ414A</strain>
    </source>
</reference>
<gene>
    <name evidence="6" type="ORF">DEBURN_LOCUS6147</name>
</gene>
<accession>A0A9N9AK06</accession>
<evidence type="ECO:0000256" key="4">
    <source>
        <dbReference type="PROSITE-ProRule" id="PRU00027"/>
    </source>
</evidence>
<keyword evidence="2 4" id="KW-0863">Zinc-finger</keyword>